<feature type="domain" description="PurM-like C-terminal" evidence="1">
    <location>
        <begin position="2"/>
        <end position="89"/>
    </location>
</feature>
<gene>
    <name evidence="2" type="ORF">GYA55_09710</name>
</gene>
<evidence type="ECO:0000313" key="3">
    <source>
        <dbReference type="Proteomes" id="UP000524246"/>
    </source>
</evidence>
<dbReference type="Gene3D" id="3.90.650.10">
    <property type="entry name" value="PurM-like C-terminal domain"/>
    <property type="match status" value="1"/>
</dbReference>
<dbReference type="EMBL" id="JAAZON010000437">
    <property type="protein sequence ID" value="NMC63427.1"/>
    <property type="molecule type" value="Genomic_DNA"/>
</dbReference>
<accession>A0A7X9FSL2</accession>
<evidence type="ECO:0000313" key="2">
    <source>
        <dbReference type="EMBL" id="NMC63427.1"/>
    </source>
</evidence>
<dbReference type="InterPro" id="IPR036676">
    <property type="entry name" value="PurM-like_C_sf"/>
</dbReference>
<sequence>PTRGGLASVLHEILSNVPLDIILKENSLPFSPQALAISSMLGIDLLHVACEGRLIVICDPSCAEDIVLRWQILSEGKGAVQIGHVERGSSRLILETLAGGKRLVDVPQGELLPRIC</sequence>
<dbReference type="Proteomes" id="UP000524246">
    <property type="component" value="Unassembled WGS sequence"/>
</dbReference>
<dbReference type="SUPFAM" id="SSF56042">
    <property type="entry name" value="PurM C-terminal domain-like"/>
    <property type="match status" value="1"/>
</dbReference>
<proteinExistence type="predicted"/>
<name>A0A7X9FSL2_9DELT</name>
<dbReference type="InterPro" id="IPR011854">
    <property type="entry name" value="HypE"/>
</dbReference>
<comment type="caution">
    <text evidence="2">The sequence shown here is derived from an EMBL/GenBank/DDBJ whole genome shotgun (WGS) entry which is preliminary data.</text>
</comment>
<dbReference type="PANTHER" id="PTHR30303:SF0">
    <property type="entry name" value="CARBAMOYL DEHYDRATASE HYPE"/>
    <property type="match status" value="1"/>
</dbReference>
<reference evidence="2 3" key="1">
    <citation type="journal article" date="2020" name="Biotechnol. Biofuels">
        <title>New insights from the biogas microbiome by comprehensive genome-resolved metagenomics of nearly 1600 species originating from multiple anaerobic digesters.</title>
        <authorList>
            <person name="Campanaro S."/>
            <person name="Treu L."/>
            <person name="Rodriguez-R L.M."/>
            <person name="Kovalovszki A."/>
            <person name="Ziels R.M."/>
            <person name="Maus I."/>
            <person name="Zhu X."/>
            <person name="Kougias P.G."/>
            <person name="Basile A."/>
            <person name="Luo G."/>
            <person name="Schluter A."/>
            <person name="Konstantinidis K.T."/>
            <person name="Angelidaki I."/>
        </authorList>
    </citation>
    <scope>NUCLEOTIDE SEQUENCE [LARGE SCALE GENOMIC DNA]</scope>
    <source>
        <strain evidence="2">AS27yjCOA_65</strain>
    </source>
</reference>
<feature type="non-terminal residue" evidence="2">
    <location>
        <position position="1"/>
    </location>
</feature>
<evidence type="ECO:0000259" key="1">
    <source>
        <dbReference type="Pfam" id="PF02769"/>
    </source>
</evidence>
<dbReference type="AlphaFoldDB" id="A0A7X9FSL2"/>
<organism evidence="2 3">
    <name type="scientific">SAR324 cluster bacterium</name>
    <dbReference type="NCBI Taxonomy" id="2024889"/>
    <lineage>
        <taxon>Bacteria</taxon>
        <taxon>Deltaproteobacteria</taxon>
        <taxon>SAR324 cluster</taxon>
    </lineage>
</organism>
<dbReference type="InterPro" id="IPR010918">
    <property type="entry name" value="PurM-like_C_dom"/>
</dbReference>
<dbReference type="PANTHER" id="PTHR30303">
    <property type="entry name" value="HYDROGENASE ISOENZYMES FORMATION PROTEIN HYPE"/>
    <property type="match status" value="1"/>
</dbReference>
<protein>
    <submittedName>
        <fullName evidence="2">Hydrogenase expression/formation protein HypE</fullName>
    </submittedName>
</protein>
<dbReference type="Pfam" id="PF02769">
    <property type="entry name" value="AIRS_C"/>
    <property type="match status" value="1"/>
</dbReference>
<dbReference type="GO" id="GO:0051604">
    <property type="term" value="P:protein maturation"/>
    <property type="evidence" value="ECO:0007669"/>
    <property type="project" value="TreeGrafter"/>
</dbReference>